<dbReference type="GO" id="GO:0005737">
    <property type="term" value="C:cytoplasm"/>
    <property type="evidence" value="ECO:0007669"/>
    <property type="project" value="UniProtKB-ARBA"/>
</dbReference>
<dbReference type="OrthoDB" id="9781772at2"/>
<comment type="similarity">
    <text evidence="1 14">Belongs to the class-I pyridine nucleotide-disulfide oxidoreductase family.</text>
</comment>
<feature type="binding site" evidence="12">
    <location>
        <position position="205"/>
    </location>
    <ligand>
        <name>NAD(+)</name>
        <dbReference type="ChEBI" id="CHEBI:57540"/>
    </ligand>
</feature>
<keyword evidence="5 12" id="KW-0274">FAD</keyword>
<accession>A0A135I1G7</accession>
<evidence type="ECO:0000256" key="2">
    <source>
        <dbReference type="ARBA" id="ARBA00012608"/>
    </source>
</evidence>
<dbReference type="PANTHER" id="PTHR22912">
    <property type="entry name" value="DISULFIDE OXIDOREDUCTASE"/>
    <property type="match status" value="1"/>
</dbReference>
<evidence type="ECO:0000256" key="10">
    <source>
        <dbReference type="ARBA" id="ARBA00049187"/>
    </source>
</evidence>
<feature type="binding site" evidence="12">
    <location>
        <begin position="321"/>
        <end position="324"/>
    </location>
    <ligand>
        <name>FAD</name>
        <dbReference type="ChEBI" id="CHEBI:57692"/>
    </ligand>
</feature>
<dbReference type="InterPro" id="IPR012999">
    <property type="entry name" value="Pyr_OxRdtase_I_AS"/>
</dbReference>
<dbReference type="Pfam" id="PF02852">
    <property type="entry name" value="Pyr_redox_dim"/>
    <property type="match status" value="1"/>
</dbReference>
<dbReference type="RefSeq" id="WP_068880626.1">
    <property type="nucleotide sequence ID" value="NZ_LNTU01000001.1"/>
</dbReference>
<keyword evidence="12" id="KW-0547">Nucleotide-binding</keyword>
<dbReference type="NCBIfam" id="TIGR01350">
    <property type="entry name" value="lipoamide_DH"/>
    <property type="match status" value="1"/>
</dbReference>
<keyword evidence="6 14" id="KW-0560">Oxidoreductase</keyword>
<dbReference type="FunFam" id="3.30.390.30:FF:000001">
    <property type="entry name" value="Dihydrolipoyl dehydrogenase"/>
    <property type="match status" value="1"/>
</dbReference>
<comment type="caution">
    <text evidence="17">The sequence shown here is derived from an EMBL/GenBank/DDBJ whole genome shotgun (WGS) entry which is preliminary data.</text>
</comment>
<evidence type="ECO:0000256" key="14">
    <source>
        <dbReference type="RuleBase" id="RU003692"/>
    </source>
</evidence>
<feature type="active site" description="Proton acceptor" evidence="11">
    <location>
        <position position="447"/>
    </location>
</feature>
<feature type="domain" description="Pyridine nucleotide-disulphide oxidoreductase dimerisation" evidence="15">
    <location>
        <begin position="349"/>
        <end position="458"/>
    </location>
</feature>
<evidence type="ECO:0000256" key="11">
    <source>
        <dbReference type="PIRSR" id="PIRSR000350-2"/>
    </source>
</evidence>
<evidence type="ECO:0000259" key="16">
    <source>
        <dbReference type="Pfam" id="PF07992"/>
    </source>
</evidence>
<dbReference type="EMBL" id="LNTU01000001">
    <property type="protein sequence ID" value="KXF79289.1"/>
    <property type="molecule type" value="Genomic_DNA"/>
</dbReference>
<evidence type="ECO:0000256" key="12">
    <source>
        <dbReference type="PIRSR" id="PIRSR000350-3"/>
    </source>
</evidence>
<evidence type="ECO:0000256" key="7">
    <source>
        <dbReference type="ARBA" id="ARBA00023027"/>
    </source>
</evidence>
<keyword evidence="9 14" id="KW-0676">Redox-active center</keyword>
<name>A0A135I1G7_9HYPH</name>
<feature type="binding site" evidence="12">
    <location>
        <position position="50"/>
    </location>
    <ligand>
        <name>FAD</name>
        <dbReference type="ChEBI" id="CHEBI:57692"/>
    </ligand>
</feature>
<keyword evidence="18" id="KW-1185">Reference proteome</keyword>
<comment type="miscellaneous">
    <text evidence="14">The active site is a redox-active disulfide bond.</text>
</comment>
<sequence>MSYDVVVIGTGPGGYVAAIKAAQLGLKVAVVEKRKTFGGTCLNIGCIPSKALLHASEIFAEAGHSFDTLGVEVGTPKLNLEKMQAHKDATVKANVNGVEFLFKKNKIDTFIGTGKVLGEGKLSVTTDDGTVHEVEAKNIIIATGSDVAGIPGVDVQFDEKVIVSSTGALEFGKVPGSLVVVGGGVIGLELGSVWSRLGAKVTVVEFLDKILGPMDGEVSRQFQRMLEKQGIEFKLGAKVTGVEKTGKGAKVTLEPVKGGDAETIEADAVLVATGRRPYTDGLGLEAAGVVLDERGRVVINDHWQTSVPGIYAIGDVVAGPMLAHKAEDEGVAVAEIIAGQAGHVNYDVIPSVVYTQPEVASVGKTEEELKAAGIDYKVGKFPFTANGRARAMLHTDGFVKILADKATDRVLGAHILGYNAGEMIHELAVLMEFGGSSEDLARTCHAHPTMSEAVREAALGTFFKPIHI</sequence>
<dbReference type="GO" id="GO:0050660">
    <property type="term" value="F:flavin adenine dinucleotide binding"/>
    <property type="evidence" value="ECO:0007669"/>
    <property type="project" value="InterPro"/>
</dbReference>
<dbReference type="SUPFAM" id="SSF51905">
    <property type="entry name" value="FAD/NAD(P)-binding domain"/>
    <property type="match status" value="1"/>
</dbReference>
<dbReference type="Gene3D" id="3.30.390.30">
    <property type="match status" value="1"/>
</dbReference>
<dbReference type="InterPro" id="IPR023753">
    <property type="entry name" value="FAD/NAD-binding_dom"/>
</dbReference>
<dbReference type="Proteomes" id="UP000070107">
    <property type="component" value="Unassembled WGS sequence"/>
</dbReference>
<dbReference type="STRING" id="1494590.ATN84_06130"/>
<dbReference type="AlphaFoldDB" id="A0A135I1G7"/>
<dbReference type="FunFam" id="3.50.50.60:FF:000001">
    <property type="entry name" value="Dihydrolipoyl dehydrogenase, mitochondrial"/>
    <property type="match status" value="1"/>
</dbReference>
<feature type="binding site" evidence="12">
    <location>
        <begin position="182"/>
        <end position="189"/>
    </location>
    <ligand>
        <name>NAD(+)</name>
        <dbReference type="ChEBI" id="CHEBI:57540"/>
    </ligand>
</feature>
<evidence type="ECO:0000259" key="15">
    <source>
        <dbReference type="Pfam" id="PF02852"/>
    </source>
</evidence>
<evidence type="ECO:0000256" key="9">
    <source>
        <dbReference type="ARBA" id="ARBA00023284"/>
    </source>
</evidence>
<feature type="binding site" evidence="12">
    <location>
        <begin position="143"/>
        <end position="145"/>
    </location>
    <ligand>
        <name>FAD</name>
        <dbReference type="ChEBI" id="CHEBI:57692"/>
    </ligand>
</feature>
<evidence type="ECO:0000256" key="3">
    <source>
        <dbReference type="ARBA" id="ARBA00016961"/>
    </source>
</evidence>
<feature type="binding site" evidence="12">
    <location>
        <position position="114"/>
    </location>
    <ligand>
        <name>FAD</name>
        <dbReference type="ChEBI" id="CHEBI:57692"/>
    </ligand>
</feature>
<dbReference type="EC" id="1.8.1.4" evidence="2 14"/>
<dbReference type="Gene3D" id="3.50.50.60">
    <property type="entry name" value="FAD/NAD(P)-binding domain"/>
    <property type="match status" value="2"/>
</dbReference>
<reference evidence="17 18" key="1">
    <citation type="submission" date="2015-11" db="EMBL/GenBank/DDBJ databases">
        <title>Draft genome sequence of Paramesorhizobium deserti A-3-E, a strain highly resistant to diverse beta-lactam antibiotics.</title>
        <authorList>
            <person name="Lv R."/>
            <person name="Yang X."/>
            <person name="Fang N."/>
            <person name="Guo J."/>
            <person name="Luo X."/>
            <person name="Peng F."/>
            <person name="Yang R."/>
            <person name="Cui Y."/>
            <person name="Fang C."/>
            <person name="Song Y."/>
        </authorList>
    </citation>
    <scope>NUCLEOTIDE SEQUENCE [LARGE SCALE GENOMIC DNA]</scope>
    <source>
        <strain evidence="17 18">A-3-E</strain>
    </source>
</reference>
<dbReference type="InterPro" id="IPR036188">
    <property type="entry name" value="FAD/NAD-bd_sf"/>
</dbReference>
<evidence type="ECO:0000256" key="4">
    <source>
        <dbReference type="ARBA" id="ARBA00022630"/>
    </source>
</evidence>
<gene>
    <name evidence="17" type="ORF">ATN84_06130</name>
</gene>
<dbReference type="PROSITE" id="PS00076">
    <property type="entry name" value="PYRIDINE_REDOX_1"/>
    <property type="match status" value="1"/>
</dbReference>
<comment type="cofactor">
    <cofactor evidence="12 14">
        <name>FAD</name>
        <dbReference type="ChEBI" id="CHEBI:57692"/>
    </cofactor>
    <text evidence="12 14">Binds 1 FAD per subunit.</text>
</comment>
<keyword evidence="8" id="KW-1015">Disulfide bond</keyword>
<feature type="binding site" evidence="12">
    <location>
        <position position="315"/>
    </location>
    <ligand>
        <name>FAD</name>
        <dbReference type="ChEBI" id="CHEBI:57692"/>
    </ligand>
</feature>
<dbReference type="GO" id="GO:0004148">
    <property type="term" value="F:dihydrolipoyl dehydrogenase (NADH) activity"/>
    <property type="evidence" value="ECO:0007669"/>
    <property type="project" value="UniProtKB-EC"/>
</dbReference>
<proteinExistence type="inferred from homology"/>
<dbReference type="PRINTS" id="PR00368">
    <property type="entry name" value="FADPNR"/>
</dbReference>
<protein>
    <recommendedName>
        <fullName evidence="3 14">Dihydrolipoyl dehydrogenase</fullName>
        <ecNumber evidence="2 14">1.8.1.4</ecNumber>
    </recommendedName>
</protein>
<dbReference type="GO" id="GO:0006103">
    <property type="term" value="P:2-oxoglutarate metabolic process"/>
    <property type="evidence" value="ECO:0007669"/>
    <property type="project" value="TreeGrafter"/>
</dbReference>
<evidence type="ECO:0000313" key="17">
    <source>
        <dbReference type="EMBL" id="KXF79289.1"/>
    </source>
</evidence>
<keyword evidence="7 12" id="KW-0520">NAD</keyword>
<dbReference type="Pfam" id="PF07992">
    <property type="entry name" value="Pyr_redox_2"/>
    <property type="match status" value="1"/>
</dbReference>
<evidence type="ECO:0000313" key="18">
    <source>
        <dbReference type="Proteomes" id="UP000070107"/>
    </source>
</evidence>
<keyword evidence="4 14" id="KW-0285">Flavoprotein</keyword>
<dbReference type="InterPro" id="IPR006258">
    <property type="entry name" value="Lipoamide_DH"/>
</dbReference>
<feature type="binding site" evidence="12">
    <location>
        <position position="274"/>
    </location>
    <ligand>
        <name>NAD(+)</name>
        <dbReference type="ChEBI" id="CHEBI:57540"/>
    </ligand>
</feature>
<dbReference type="SUPFAM" id="SSF55424">
    <property type="entry name" value="FAD/NAD-linked reductases, dimerisation (C-terminal) domain"/>
    <property type="match status" value="1"/>
</dbReference>
<evidence type="ECO:0000256" key="6">
    <source>
        <dbReference type="ARBA" id="ARBA00023002"/>
    </source>
</evidence>
<evidence type="ECO:0000256" key="8">
    <source>
        <dbReference type="ARBA" id="ARBA00023157"/>
    </source>
</evidence>
<dbReference type="InterPro" id="IPR001100">
    <property type="entry name" value="Pyr_nuc-diS_OxRdtase"/>
</dbReference>
<dbReference type="InterPro" id="IPR016156">
    <property type="entry name" value="FAD/NAD-linked_Rdtase_dimer_sf"/>
</dbReference>
<dbReference type="PRINTS" id="PR00411">
    <property type="entry name" value="PNDRDTASEI"/>
</dbReference>
<comment type="catalytic activity">
    <reaction evidence="10 14">
        <text>N(6)-[(R)-dihydrolipoyl]-L-lysyl-[protein] + NAD(+) = N(6)-[(R)-lipoyl]-L-lysyl-[protein] + NADH + H(+)</text>
        <dbReference type="Rhea" id="RHEA:15045"/>
        <dbReference type="Rhea" id="RHEA-COMP:10474"/>
        <dbReference type="Rhea" id="RHEA-COMP:10475"/>
        <dbReference type="ChEBI" id="CHEBI:15378"/>
        <dbReference type="ChEBI" id="CHEBI:57540"/>
        <dbReference type="ChEBI" id="CHEBI:57945"/>
        <dbReference type="ChEBI" id="CHEBI:83099"/>
        <dbReference type="ChEBI" id="CHEBI:83100"/>
        <dbReference type="EC" id="1.8.1.4"/>
    </reaction>
</comment>
<dbReference type="PANTHER" id="PTHR22912:SF151">
    <property type="entry name" value="DIHYDROLIPOYL DEHYDROGENASE, MITOCHONDRIAL"/>
    <property type="match status" value="1"/>
</dbReference>
<evidence type="ECO:0000256" key="13">
    <source>
        <dbReference type="PIRSR" id="PIRSR000350-4"/>
    </source>
</evidence>
<dbReference type="InterPro" id="IPR050151">
    <property type="entry name" value="Class-I_Pyr_Nuc-Dis_Oxidored"/>
</dbReference>
<dbReference type="PIRSF" id="PIRSF000350">
    <property type="entry name" value="Mercury_reductase_MerA"/>
    <property type="match status" value="1"/>
</dbReference>
<dbReference type="InterPro" id="IPR004099">
    <property type="entry name" value="Pyr_nucl-diS_OxRdtase_dimer"/>
</dbReference>
<feature type="disulfide bond" description="Redox-active" evidence="13">
    <location>
        <begin position="41"/>
        <end position="46"/>
    </location>
</feature>
<organism evidence="17 18">
    <name type="scientific">Paramesorhizobium deserti</name>
    <dbReference type="NCBI Taxonomy" id="1494590"/>
    <lineage>
        <taxon>Bacteria</taxon>
        <taxon>Pseudomonadati</taxon>
        <taxon>Pseudomonadota</taxon>
        <taxon>Alphaproteobacteria</taxon>
        <taxon>Hyphomicrobiales</taxon>
        <taxon>Phyllobacteriaceae</taxon>
        <taxon>Paramesorhizobium</taxon>
    </lineage>
</organism>
<feature type="domain" description="FAD/NAD(P)-binding" evidence="16">
    <location>
        <begin position="3"/>
        <end position="330"/>
    </location>
</feature>
<evidence type="ECO:0000256" key="5">
    <source>
        <dbReference type="ARBA" id="ARBA00022827"/>
    </source>
</evidence>
<evidence type="ECO:0000256" key="1">
    <source>
        <dbReference type="ARBA" id="ARBA00007532"/>
    </source>
</evidence>